<keyword evidence="2 4" id="KW-0238">DNA-binding</keyword>
<evidence type="ECO:0000256" key="1">
    <source>
        <dbReference type="ARBA" id="ARBA00023015"/>
    </source>
</evidence>
<dbReference type="SUPFAM" id="SSF46689">
    <property type="entry name" value="Homeodomain-like"/>
    <property type="match status" value="1"/>
</dbReference>
<dbReference type="PATRIC" id="fig|52.7.peg.2035"/>
<keyword evidence="7" id="KW-1185">Reference proteome</keyword>
<dbReference type="Pfam" id="PF00440">
    <property type="entry name" value="TetR_N"/>
    <property type="match status" value="1"/>
</dbReference>
<dbReference type="AlphaFoldDB" id="A0A0K1EB00"/>
<dbReference type="PANTHER" id="PTHR30055:SF234">
    <property type="entry name" value="HTH-TYPE TRANSCRIPTIONAL REGULATOR BETI"/>
    <property type="match status" value="1"/>
</dbReference>
<proteinExistence type="predicted"/>
<dbReference type="PRINTS" id="PR00455">
    <property type="entry name" value="HTHTETR"/>
</dbReference>
<organism evidence="6 7">
    <name type="scientific">Chondromyces crocatus</name>
    <dbReference type="NCBI Taxonomy" id="52"/>
    <lineage>
        <taxon>Bacteria</taxon>
        <taxon>Pseudomonadati</taxon>
        <taxon>Myxococcota</taxon>
        <taxon>Polyangia</taxon>
        <taxon>Polyangiales</taxon>
        <taxon>Polyangiaceae</taxon>
        <taxon>Chondromyces</taxon>
    </lineage>
</organism>
<dbReference type="GO" id="GO:0003700">
    <property type="term" value="F:DNA-binding transcription factor activity"/>
    <property type="evidence" value="ECO:0007669"/>
    <property type="project" value="TreeGrafter"/>
</dbReference>
<keyword evidence="3" id="KW-0804">Transcription</keyword>
<dbReference type="InterPro" id="IPR009057">
    <property type="entry name" value="Homeodomain-like_sf"/>
</dbReference>
<gene>
    <name evidence="6" type="primary">tetR</name>
    <name evidence="6" type="ORF">CMC5_018900</name>
</gene>
<dbReference type="InterPro" id="IPR036271">
    <property type="entry name" value="Tet_transcr_reg_TetR-rel_C_sf"/>
</dbReference>
<feature type="DNA-binding region" description="H-T-H motif" evidence="4">
    <location>
        <begin position="66"/>
        <end position="85"/>
    </location>
</feature>
<dbReference type="PANTHER" id="PTHR30055">
    <property type="entry name" value="HTH-TYPE TRANSCRIPTIONAL REGULATOR RUTR"/>
    <property type="match status" value="1"/>
</dbReference>
<evidence type="ECO:0000313" key="6">
    <source>
        <dbReference type="EMBL" id="AKT37748.1"/>
    </source>
</evidence>
<dbReference type="InterPro" id="IPR050109">
    <property type="entry name" value="HTH-type_TetR-like_transc_reg"/>
</dbReference>
<dbReference type="KEGG" id="ccro:CMC5_018900"/>
<evidence type="ECO:0000256" key="2">
    <source>
        <dbReference type="ARBA" id="ARBA00023125"/>
    </source>
</evidence>
<protein>
    <submittedName>
        <fullName evidence="6">TetR family transcriptional regulator</fullName>
    </submittedName>
</protein>
<dbReference type="InterPro" id="IPR049445">
    <property type="entry name" value="TetR_SbtR-like_C"/>
</dbReference>
<feature type="domain" description="HTH tetR-type" evidence="5">
    <location>
        <begin position="44"/>
        <end position="103"/>
    </location>
</feature>
<dbReference type="EMBL" id="CP012159">
    <property type="protein sequence ID" value="AKT37748.1"/>
    <property type="molecule type" value="Genomic_DNA"/>
</dbReference>
<dbReference type="SUPFAM" id="SSF48498">
    <property type="entry name" value="Tetracyclin repressor-like, C-terminal domain"/>
    <property type="match status" value="1"/>
</dbReference>
<evidence type="ECO:0000256" key="3">
    <source>
        <dbReference type="ARBA" id="ARBA00023163"/>
    </source>
</evidence>
<keyword evidence="1" id="KW-0805">Transcription regulation</keyword>
<dbReference type="Pfam" id="PF21597">
    <property type="entry name" value="TetR_C_43"/>
    <property type="match status" value="1"/>
</dbReference>
<evidence type="ECO:0000313" key="7">
    <source>
        <dbReference type="Proteomes" id="UP000067626"/>
    </source>
</evidence>
<sequence>MFRLSMAVRVSGDRGKKEVVRRTAGGEKAGVQAPAARTVRADAQRSLDALLEAAKSVFATSGVDAPVRAIAAEAGVGIATVYRHFPQRSDLVAAVFRREVDACAAAAPSLSRQHEPGEALARWLRRYTAFIATKRGLAAALYSGDPAFDALPAYFREHLEPALQSLLDAAVSAGQIRDDIQSSDLLWAVANLSASNKDVGPAHSRRMVDLLIDGLRYGASSPAPSGRNRAR</sequence>
<name>A0A0K1EB00_CHOCO</name>
<reference evidence="6 7" key="1">
    <citation type="submission" date="2015-07" db="EMBL/GenBank/DDBJ databases">
        <title>Genome analysis of myxobacterium Chondromyces crocatus Cm c5 reveals a high potential for natural compound synthesis and the genetic basis for the loss of fruiting body formation.</title>
        <authorList>
            <person name="Zaburannyi N."/>
            <person name="Bunk B."/>
            <person name="Maier J."/>
            <person name="Overmann J."/>
            <person name="Mueller R."/>
        </authorList>
    </citation>
    <scope>NUCLEOTIDE SEQUENCE [LARGE SCALE GENOMIC DNA]</scope>
    <source>
        <strain evidence="6 7">Cm c5</strain>
    </source>
</reference>
<dbReference type="InterPro" id="IPR001647">
    <property type="entry name" value="HTH_TetR"/>
</dbReference>
<dbReference type="Gene3D" id="1.10.357.10">
    <property type="entry name" value="Tetracycline Repressor, domain 2"/>
    <property type="match status" value="1"/>
</dbReference>
<dbReference type="STRING" id="52.CMC5_018900"/>
<accession>A0A0K1EB00</accession>
<evidence type="ECO:0000256" key="4">
    <source>
        <dbReference type="PROSITE-ProRule" id="PRU00335"/>
    </source>
</evidence>
<dbReference type="PROSITE" id="PS50977">
    <property type="entry name" value="HTH_TETR_2"/>
    <property type="match status" value="1"/>
</dbReference>
<dbReference type="Proteomes" id="UP000067626">
    <property type="component" value="Chromosome"/>
</dbReference>
<dbReference type="GO" id="GO:0000976">
    <property type="term" value="F:transcription cis-regulatory region binding"/>
    <property type="evidence" value="ECO:0007669"/>
    <property type="project" value="TreeGrafter"/>
</dbReference>
<evidence type="ECO:0000259" key="5">
    <source>
        <dbReference type="PROSITE" id="PS50977"/>
    </source>
</evidence>